<dbReference type="AlphaFoldDB" id="A0A396J9E2"/>
<dbReference type="Proteomes" id="UP000265566">
    <property type="component" value="Chromosome 2"/>
</dbReference>
<dbReference type="EMBL" id="PSQE01000002">
    <property type="protein sequence ID" value="RHN73038.1"/>
    <property type="molecule type" value="Genomic_DNA"/>
</dbReference>
<sequence>MAYIVDHDHFHSHRLYTVNVHGNDITVTVTAVASVVRKWISTTLFLFRRRTYLQSNHLVAGLGVQWTANGRYPPPDTLQLCIGRRCLIYQLTHANYIPRILRRFLENPDHTFVGFWNHSDRRKLEMSKHGFDLYRDPLDLRHYAEALDEDDDEDLARSSVPLIVEKCLGYDVEDELSGEIGRSNWNDEDLSHKQVVYASVDAYCAFLIGKNIKAWRFTE</sequence>
<protein>
    <submittedName>
        <fullName evidence="4">Putative ribonuclease H-like domain-containing protein</fullName>
    </submittedName>
</protein>
<organism evidence="4">
    <name type="scientific">Medicago truncatula</name>
    <name type="common">Barrel medic</name>
    <name type="synonym">Medicago tribuloides</name>
    <dbReference type="NCBI Taxonomy" id="3880"/>
    <lineage>
        <taxon>Eukaryota</taxon>
        <taxon>Viridiplantae</taxon>
        <taxon>Streptophyta</taxon>
        <taxon>Embryophyta</taxon>
        <taxon>Tracheophyta</taxon>
        <taxon>Spermatophyta</taxon>
        <taxon>Magnoliopsida</taxon>
        <taxon>eudicotyledons</taxon>
        <taxon>Gunneridae</taxon>
        <taxon>Pentapetalae</taxon>
        <taxon>rosids</taxon>
        <taxon>fabids</taxon>
        <taxon>Fabales</taxon>
        <taxon>Fabaceae</taxon>
        <taxon>Papilionoideae</taxon>
        <taxon>50 kb inversion clade</taxon>
        <taxon>NPAAA clade</taxon>
        <taxon>Hologalegina</taxon>
        <taxon>IRL clade</taxon>
        <taxon>Trifolieae</taxon>
        <taxon>Medicago</taxon>
    </lineage>
</organism>
<dbReference type="InterPro" id="IPR036397">
    <property type="entry name" value="RNaseH_sf"/>
</dbReference>
<comment type="caution">
    <text evidence="4">The sequence shown here is derived from an EMBL/GenBank/DDBJ whole genome shotgun (WGS) entry which is preliminary data.</text>
</comment>
<keyword evidence="1" id="KW-0540">Nuclease</keyword>
<dbReference type="InterPro" id="IPR002562">
    <property type="entry name" value="3'-5'_exonuclease_dom"/>
</dbReference>
<dbReference type="InterPro" id="IPR051132">
    <property type="entry name" value="3-5_Exonuclease_domain"/>
</dbReference>
<name>A0A396J9E2_MEDTR</name>
<evidence type="ECO:0000256" key="1">
    <source>
        <dbReference type="ARBA" id="ARBA00022722"/>
    </source>
</evidence>
<dbReference type="GO" id="GO:0003676">
    <property type="term" value="F:nucleic acid binding"/>
    <property type="evidence" value="ECO:0007669"/>
    <property type="project" value="InterPro"/>
</dbReference>
<dbReference type="OrthoDB" id="10261556at2759"/>
<evidence type="ECO:0000259" key="3">
    <source>
        <dbReference type="Pfam" id="PF01612"/>
    </source>
</evidence>
<dbReference type="Pfam" id="PF01612">
    <property type="entry name" value="DNA_pol_A_exo1"/>
    <property type="match status" value="1"/>
</dbReference>
<keyword evidence="2" id="KW-0378">Hydrolase</keyword>
<evidence type="ECO:0000256" key="2">
    <source>
        <dbReference type="ARBA" id="ARBA00022801"/>
    </source>
</evidence>
<gene>
    <name evidence="4" type="ORF">MtrunA17_Chr2g0294191</name>
</gene>
<dbReference type="GO" id="GO:0006139">
    <property type="term" value="P:nucleobase-containing compound metabolic process"/>
    <property type="evidence" value="ECO:0007669"/>
    <property type="project" value="InterPro"/>
</dbReference>
<dbReference type="Gene3D" id="3.30.420.10">
    <property type="entry name" value="Ribonuclease H-like superfamily/Ribonuclease H"/>
    <property type="match status" value="1"/>
</dbReference>
<dbReference type="PANTHER" id="PTHR13620">
    <property type="entry name" value="3-5 EXONUCLEASE"/>
    <property type="match status" value="1"/>
</dbReference>
<dbReference type="InterPro" id="IPR012337">
    <property type="entry name" value="RNaseH-like_sf"/>
</dbReference>
<evidence type="ECO:0000313" key="4">
    <source>
        <dbReference type="EMBL" id="RHN73038.1"/>
    </source>
</evidence>
<dbReference type="GO" id="GO:0008408">
    <property type="term" value="F:3'-5' exonuclease activity"/>
    <property type="evidence" value="ECO:0007669"/>
    <property type="project" value="InterPro"/>
</dbReference>
<feature type="domain" description="3'-5' exonuclease" evidence="3">
    <location>
        <begin position="87"/>
        <end position="212"/>
    </location>
</feature>
<reference evidence="4" key="1">
    <citation type="journal article" date="2018" name="Nat. Plants">
        <title>Whole-genome landscape of Medicago truncatula symbiotic genes.</title>
        <authorList>
            <person name="Pecrix Y."/>
            <person name="Gamas P."/>
            <person name="Carrere S."/>
        </authorList>
    </citation>
    <scope>NUCLEOTIDE SEQUENCE</scope>
    <source>
        <tissue evidence="4">Leaves</tissue>
    </source>
</reference>
<accession>A0A396J9E2</accession>
<dbReference type="CDD" id="cd06141">
    <property type="entry name" value="WRN_exo"/>
    <property type="match status" value="1"/>
</dbReference>
<dbReference type="Gramene" id="rna8813">
    <property type="protein sequence ID" value="RHN73038.1"/>
    <property type="gene ID" value="gene8813"/>
</dbReference>
<proteinExistence type="predicted"/>
<dbReference type="SUPFAM" id="SSF53098">
    <property type="entry name" value="Ribonuclease H-like"/>
    <property type="match status" value="1"/>
</dbReference>
<dbReference type="OMA" id="NISKSNW"/>
<dbReference type="PANTHER" id="PTHR13620:SF59">
    <property type="entry name" value="POLYNUCLEOTIDYL TRANSFERASE, RIBONUCLEASE H-LIKE SUPERFAMILY PROTEIN"/>
    <property type="match status" value="1"/>
</dbReference>